<dbReference type="Proteomes" id="UP001528673">
    <property type="component" value="Unassembled WGS sequence"/>
</dbReference>
<evidence type="ECO:0000313" key="3">
    <source>
        <dbReference type="EMBL" id="MDD0837639.1"/>
    </source>
</evidence>
<keyword evidence="3" id="KW-0378">Hydrolase</keyword>
<dbReference type="Gene3D" id="3.90.850.10">
    <property type="entry name" value="Fumarylacetoacetase-like, C-terminal domain"/>
    <property type="match status" value="1"/>
</dbReference>
<dbReference type="GO" id="GO:0016787">
    <property type="term" value="F:hydrolase activity"/>
    <property type="evidence" value="ECO:0007669"/>
    <property type="project" value="UniProtKB-KW"/>
</dbReference>
<comment type="caution">
    <text evidence="3">The sequence shown here is derived from an EMBL/GenBank/DDBJ whole genome shotgun (WGS) entry which is preliminary data.</text>
</comment>
<evidence type="ECO:0000256" key="1">
    <source>
        <dbReference type="ARBA" id="ARBA00010211"/>
    </source>
</evidence>
<dbReference type="InterPro" id="IPR051121">
    <property type="entry name" value="FAH"/>
</dbReference>
<organism evidence="3 4">
    <name type="scientific">Curvibacter cyanobacteriorum</name>
    <dbReference type="NCBI Taxonomy" id="3026422"/>
    <lineage>
        <taxon>Bacteria</taxon>
        <taxon>Pseudomonadati</taxon>
        <taxon>Pseudomonadota</taxon>
        <taxon>Betaproteobacteria</taxon>
        <taxon>Burkholderiales</taxon>
        <taxon>Comamonadaceae</taxon>
        <taxon>Curvibacter</taxon>
    </lineage>
</organism>
<name>A0ABT5MWC9_9BURK</name>
<proteinExistence type="inferred from homology"/>
<dbReference type="SUPFAM" id="SSF56529">
    <property type="entry name" value="FAH"/>
    <property type="match status" value="1"/>
</dbReference>
<keyword evidence="2" id="KW-0479">Metal-binding</keyword>
<dbReference type="PANTHER" id="PTHR42796">
    <property type="entry name" value="FUMARYLACETOACETATE HYDROLASE DOMAIN-CONTAINING PROTEIN 2A-RELATED"/>
    <property type="match status" value="1"/>
</dbReference>
<dbReference type="PANTHER" id="PTHR42796:SF7">
    <property type="entry name" value="2-DEHYDRO-3-DEOXY-D-ARABINONATE DEHYDRATASE"/>
    <property type="match status" value="1"/>
</dbReference>
<sequence>MTASTDTSTPLALSPASLLPRDGLTGTLVGRVWQPAAASAVAGPCVVTLRPEGVFDLSAQFPTMSTLLDQADPAQAARQTPGLRLCSVDELLANSLPGQRDERRPSLLAPCDLQVVKAAGVTFAASLIERVIEEQARGDASRAQGLRSQVVGLIGESLADIRPGSEQAQALKALLQEKGLWSQYLEVGIGPDAEVFTKAPVLASVGSGEDIGIRADSAWNNPEPEVVLAVNSRGDIVGASLGNDVNLRDIEGRSALLLGKAKDNNASCAIGPFIRLFDASYGLDQVRNETVHLRVAGGPDGFELRGVNTMASISRDPSDLVAQTLAAHQYPDGFMLFLGTLFAPIEDRDQPGGGFTHQLGDVVTIQSEWLGALHNRVTHSETAAPWRFGLRAFISNLAQRGLLHDRTL</sequence>
<reference evidence="3 4" key="1">
    <citation type="submission" date="2023-02" db="EMBL/GenBank/DDBJ databases">
        <title>Bacterial whole genomic sequence of Curvibacter sp. HBC61.</title>
        <authorList>
            <person name="Le V."/>
            <person name="Ko S.-R."/>
            <person name="Ahn C.-Y."/>
            <person name="Oh H.-M."/>
        </authorList>
    </citation>
    <scope>NUCLEOTIDE SEQUENCE [LARGE SCALE GENOMIC DNA]</scope>
    <source>
        <strain evidence="3 4">HBC61</strain>
    </source>
</reference>
<dbReference type="EMBL" id="JAQSIP010000002">
    <property type="protein sequence ID" value="MDD0837639.1"/>
    <property type="molecule type" value="Genomic_DNA"/>
</dbReference>
<protein>
    <submittedName>
        <fullName evidence="3">Fumarylacetoacetate hydrolase family protein</fullName>
    </submittedName>
</protein>
<evidence type="ECO:0000313" key="4">
    <source>
        <dbReference type="Proteomes" id="UP001528673"/>
    </source>
</evidence>
<comment type="similarity">
    <text evidence="1">Belongs to the FAH family.</text>
</comment>
<keyword evidence="4" id="KW-1185">Reference proteome</keyword>
<dbReference type="RefSeq" id="WP_273948889.1">
    <property type="nucleotide sequence ID" value="NZ_JAQSIP010000002.1"/>
</dbReference>
<accession>A0ABT5MWC9</accession>
<evidence type="ECO:0000256" key="2">
    <source>
        <dbReference type="ARBA" id="ARBA00022723"/>
    </source>
</evidence>
<gene>
    <name evidence="3" type="ORF">PSQ40_03540</name>
</gene>
<dbReference type="InterPro" id="IPR036663">
    <property type="entry name" value="Fumarylacetoacetase_C_sf"/>
</dbReference>